<evidence type="ECO:0000256" key="1">
    <source>
        <dbReference type="SAM" id="Phobius"/>
    </source>
</evidence>
<comment type="caution">
    <text evidence="2">The sequence shown here is derived from an EMBL/GenBank/DDBJ whole genome shotgun (WGS) entry which is preliminary data.</text>
</comment>
<feature type="transmembrane region" description="Helical" evidence="1">
    <location>
        <begin position="135"/>
        <end position="153"/>
    </location>
</feature>
<gene>
    <name evidence="2" type="ORF">KHW66_06885</name>
</gene>
<accession>A0A943IUL5</accession>
<keyword evidence="1" id="KW-0812">Transmembrane</keyword>
<evidence type="ECO:0000313" key="3">
    <source>
        <dbReference type="Proteomes" id="UP000733372"/>
    </source>
</evidence>
<dbReference type="AlphaFoldDB" id="A0A943IUL5"/>
<keyword evidence="1" id="KW-1133">Transmembrane helix</keyword>
<evidence type="ECO:0008006" key="4">
    <source>
        <dbReference type="Google" id="ProtNLM"/>
    </source>
</evidence>
<name>A0A943IUL5_9FIRM</name>
<reference evidence="2" key="1">
    <citation type="submission" date="2021-02" db="EMBL/GenBank/DDBJ databases">
        <title>Infant gut strain persistence is associated with maternal origin, phylogeny, and functional potential including surface adhesion and iron acquisition.</title>
        <authorList>
            <person name="Lou Y.C."/>
        </authorList>
    </citation>
    <scope>NUCLEOTIDE SEQUENCE</scope>
    <source>
        <strain evidence="2">L3_101_367G1_dasL3_101_367G1_metabat.metabat.26</strain>
    </source>
</reference>
<dbReference type="EMBL" id="JAGZAM010000011">
    <property type="protein sequence ID" value="MBS5687754.1"/>
    <property type="molecule type" value="Genomic_DNA"/>
</dbReference>
<organism evidence="2 3">
    <name type="scientific">Faecalibacterium prausnitzii</name>
    <dbReference type="NCBI Taxonomy" id="853"/>
    <lineage>
        <taxon>Bacteria</taxon>
        <taxon>Bacillati</taxon>
        <taxon>Bacillota</taxon>
        <taxon>Clostridia</taxon>
        <taxon>Eubacteriales</taxon>
        <taxon>Oscillospiraceae</taxon>
        <taxon>Faecalibacterium</taxon>
    </lineage>
</organism>
<protein>
    <recommendedName>
        <fullName evidence="4">Yip1 domain-containing protein</fullName>
    </recommendedName>
</protein>
<keyword evidence="1" id="KW-0472">Membrane</keyword>
<dbReference type="Proteomes" id="UP000733372">
    <property type="component" value="Unassembled WGS sequence"/>
</dbReference>
<feature type="transmembrane region" description="Helical" evidence="1">
    <location>
        <begin position="6"/>
        <end position="27"/>
    </location>
</feature>
<evidence type="ECO:0000313" key="2">
    <source>
        <dbReference type="EMBL" id="MBS5687754.1"/>
    </source>
</evidence>
<feature type="transmembrane region" description="Helical" evidence="1">
    <location>
        <begin position="34"/>
        <end position="53"/>
    </location>
</feature>
<sequence>MFFFFTIPWIFVIALVVIALGIGVSVLQFILDHIVIISIIIWLPVAWVTWTMWKYYDDDDDEKVECVLYPLFLVPAYAELIRLIVTVLNALDNDLWAFFLYLPTAPVVFLIILAVCMGVAAGLVWLYKKVIKSKVVTIVFGILIASSMTYYLWNLS</sequence>
<feature type="transmembrane region" description="Helical" evidence="1">
    <location>
        <begin position="98"/>
        <end position="126"/>
    </location>
</feature>
<proteinExistence type="predicted"/>